<dbReference type="RefSeq" id="WP_065824609.1">
    <property type="nucleotide sequence ID" value="NZ_CAWMQZ010000187.1"/>
</dbReference>
<reference evidence="1 2" key="1">
    <citation type="submission" date="2015-12" db="EMBL/GenBank/DDBJ databases">
        <title>Genome comparisons provide insights into the role of secondary metabolites in the pathogenic phase of the Photorhabdus life cycle.</title>
        <authorList>
            <person name="Tobias N.J."/>
            <person name="Mishra B."/>
            <person name="Gupta D.K."/>
            <person name="Thines M."/>
            <person name="Stinear T.P."/>
            <person name="Bode H.B."/>
        </authorList>
    </citation>
    <scope>NUCLEOTIDE SEQUENCE [LARGE SCALE GENOMIC DNA]</scope>
    <source>
        <strain evidence="1 2">PB68.1</strain>
    </source>
</reference>
<name>A0A1C0TZ96_9GAMM</name>
<gene>
    <name evidence="1" type="ORF">Ppb6_04087</name>
</gene>
<dbReference type="AlphaFoldDB" id="A0A1C0TZ96"/>
<comment type="caution">
    <text evidence="1">The sequence shown here is derived from an EMBL/GenBank/DDBJ whole genome shotgun (WGS) entry which is preliminary data.</text>
</comment>
<accession>A0A1C0TZ96</accession>
<evidence type="ECO:0000313" key="1">
    <source>
        <dbReference type="EMBL" id="OCQ50989.1"/>
    </source>
</evidence>
<dbReference type="PANTHER" id="PTHR37816">
    <property type="entry name" value="YALI0E33011P"/>
    <property type="match status" value="1"/>
</dbReference>
<keyword evidence="2" id="KW-1185">Reference proteome</keyword>
<organism evidence="1 2">
    <name type="scientific">Photorhabdus australis subsp. thailandensis</name>
    <dbReference type="NCBI Taxonomy" id="2805096"/>
    <lineage>
        <taxon>Bacteria</taxon>
        <taxon>Pseudomonadati</taxon>
        <taxon>Pseudomonadota</taxon>
        <taxon>Gammaproteobacteria</taxon>
        <taxon>Enterobacterales</taxon>
        <taxon>Morganellaceae</taxon>
        <taxon>Photorhabdus</taxon>
    </lineage>
</organism>
<evidence type="ECO:0000313" key="2">
    <source>
        <dbReference type="Proteomes" id="UP000093476"/>
    </source>
</evidence>
<dbReference type="PANTHER" id="PTHR37816:SF1">
    <property type="entry name" value="TOXIN"/>
    <property type="match status" value="1"/>
</dbReference>
<dbReference type="InterPro" id="IPR027417">
    <property type="entry name" value="P-loop_NTPase"/>
</dbReference>
<dbReference type="Proteomes" id="UP000093476">
    <property type="component" value="Unassembled WGS sequence"/>
</dbReference>
<dbReference type="InterPro" id="IPR052922">
    <property type="entry name" value="Cytidylate_Kinase-2"/>
</dbReference>
<dbReference type="Gene3D" id="3.40.50.300">
    <property type="entry name" value="P-loop containing nucleotide triphosphate hydrolases"/>
    <property type="match status" value="1"/>
</dbReference>
<sequence length="156" mass="18404">MKIWIVGTPGSGKSSLAAEICFSNNFIHIELDGLVWGSEWRRRSPDEILHLYNMLTSKSGNWVCDGNYYELEESLINDSDILIWIKTPLYKTFHRVLFRSLIRIVKKTSLWNGNVESFRTLFKYDGMLWYTLFGHRSIVKQIERVYQTFPKTKFVI</sequence>
<proteinExistence type="predicted"/>
<dbReference type="SUPFAM" id="SSF52540">
    <property type="entry name" value="P-loop containing nucleoside triphosphate hydrolases"/>
    <property type="match status" value="1"/>
</dbReference>
<dbReference type="STRING" id="286156.Ppb6_04087"/>
<protein>
    <submittedName>
        <fullName evidence="1">Topology modulation protein</fullName>
    </submittedName>
</protein>
<dbReference type="EMBL" id="LOMY01000187">
    <property type="protein sequence ID" value="OCQ50989.1"/>
    <property type="molecule type" value="Genomic_DNA"/>
</dbReference>